<feature type="region of interest" description="Disordered" evidence="1">
    <location>
        <begin position="302"/>
        <end position="337"/>
    </location>
</feature>
<evidence type="ECO:0000313" key="3">
    <source>
        <dbReference type="EMBL" id="KAI1611158.1"/>
    </source>
</evidence>
<proteinExistence type="predicted"/>
<keyword evidence="4" id="KW-1185">Reference proteome</keyword>
<feature type="chain" id="PRO_5042880465" description="Lysine-specific metallo-endopeptidase domain-containing protein" evidence="2">
    <location>
        <begin position="18"/>
        <end position="367"/>
    </location>
</feature>
<evidence type="ECO:0000256" key="1">
    <source>
        <dbReference type="SAM" id="MobiDB-lite"/>
    </source>
</evidence>
<evidence type="ECO:0008006" key="5">
    <source>
        <dbReference type="Google" id="ProtNLM"/>
    </source>
</evidence>
<protein>
    <recommendedName>
        <fullName evidence="5">Lysine-specific metallo-endopeptidase domain-containing protein</fullName>
    </recommendedName>
</protein>
<reference evidence="3" key="1">
    <citation type="journal article" date="2022" name="bioRxiv">
        <title>Deciphering the potential niche of two novel black yeast fungi from a biological soil crust based on their genomes, phenotypes, and melanin regulation.</title>
        <authorList>
            <consortium name="DOE Joint Genome Institute"/>
            <person name="Carr E.C."/>
            <person name="Barton Q."/>
            <person name="Grambo S."/>
            <person name="Sullivan M."/>
            <person name="Renfro C.M."/>
            <person name="Kuo A."/>
            <person name="Pangilinan J."/>
            <person name="Lipzen A."/>
            <person name="Keymanesh K."/>
            <person name="Savage E."/>
            <person name="Barry K."/>
            <person name="Grigoriev I.V."/>
            <person name="Riekhof W.R."/>
            <person name="Harris S.S."/>
        </authorList>
    </citation>
    <scope>NUCLEOTIDE SEQUENCE</scope>
    <source>
        <strain evidence="3">JF 03-4F</strain>
    </source>
</reference>
<dbReference type="Gene3D" id="3.40.390.10">
    <property type="entry name" value="Collagenase (Catalytic Domain)"/>
    <property type="match status" value="1"/>
</dbReference>
<keyword evidence="2" id="KW-0732">Signal</keyword>
<gene>
    <name evidence="3" type="ORF">EDD36DRAFT_314226</name>
</gene>
<evidence type="ECO:0000256" key="2">
    <source>
        <dbReference type="SAM" id="SignalP"/>
    </source>
</evidence>
<name>A0AAN6DSB2_9EURO</name>
<organism evidence="3 4">
    <name type="scientific">Exophiala viscosa</name>
    <dbReference type="NCBI Taxonomy" id="2486360"/>
    <lineage>
        <taxon>Eukaryota</taxon>
        <taxon>Fungi</taxon>
        <taxon>Dikarya</taxon>
        <taxon>Ascomycota</taxon>
        <taxon>Pezizomycotina</taxon>
        <taxon>Eurotiomycetes</taxon>
        <taxon>Chaetothyriomycetidae</taxon>
        <taxon>Chaetothyriales</taxon>
        <taxon>Herpotrichiellaceae</taxon>
        <taxon>Exophiala</taxon>
    </lineage>
</organism>
<feature type="signal peptide" evidence="2">
    <location>
        <begin position="1"/>
        <end position="17"/>
    </location>
</feature>
<dbReference type="Proteomes" id="UP001203852">
    <property type="component" value="Unassembled WGS sequence"/>
</dbReference>
<dbReference type="EMBL" id="MU404357">
    <property type="protein sequence ID" value="KAI1611158.1"/>
    <property type="molecule type" value="Genomic_DNA"/>
</dbReference>
<sequence length="367" mass="40789">MIWLPVILFSLLSCAVDDPVTPTFVFPQGVDPLGHQANDLRQAFNDAVILARMTVITFNPSCDPYLSRYFQPSETKFVSDVFRTIANIPPDLSIKDSNGDLIPNLADIINTRGNNPKFSQLSISIGDHPDKKLPSSFACDDDDDPDAYYTASKDNADDGTISMCTRVWDHPALKDILDPPSGWENEPGFGCSGLLNHDSDLMQPAGGVILHELLHWAFFFKNDVPNWDTVIPLTPAGDHRIRDYQGPAGGIPPNGYGPYNAPLLKNLPKGAYSLTTNNVDNYVYYALSKYWSTVCNKSFAQSTDPDDNSLRDDSWNDYQSLSPLPPPPSKRSIIHRHDGDYHYNSTSHTYNKALFRGPYKLQSGLDS</sequence>
<comment type="caution">
    <text evidence="3">The sequence shown here is derived from an EMBL/GenBank/DDBJ whole genome shotgun (WGS) entry which is preliminary data.</text>
</comment>
<dbReference type="InterPro" id="IPR024079">
    <property type="entry name" value="MetalloPept_cat_dom_sf"/>
</dbReference>
<evidence type="ECO:0000313" key="4">
    <source>
        <dbReference type="Proteomes" id="UP001203852"/>
    </source>
</evidence>
<dbReference type="GO" id="GO:0008237">
    <property type="term" value="F:metallopeptidase activity"/>
    <property type="evidence" value="ECO:0007669"/>
    <property type="project" value="InterPro"/>
</dbReference>
<dbReference type="AlphaFoldDB" id="A0AAN6DSB2"/>
<accession>A0AAN6DSB2</accession>